<dbReference type="Proteomes" id="UP000034231">
    <property type="component" value="Unassembled WGS sequence"/>
</dbReference>
<evidence type="ECO:0000313" key="3">
    <source>
        <dbReference type="Proteomes" id="UP000034231"/>
    </source>
</evidence>
<feature type="coiled-coil region" evidence="1">
    <location>
        <begin position="122"/>
        <end position="163"/>
    </location>
</feature>
<protein>
    <recommendedName>
        <fullName evidence="4">Peptidase C39-like domain-containing protein</fullName>
    </recommendedName>
</protein>
<evidence type="ECO:0000313" key="2">
    <source>
        <dbReference type="EMBL" id="KKQ50734.1"/>
    </source>
</evidence>
<dbReference type="Gene3D" id="6.10.250.3150">
    <property type="match status" value="1"/>
</dbReference>
<gene>
    <name evidence="2" type="ORF">US68_C0002G0011</name>
</gene>
<evidence type="ECO:0000256" key="1">
    <source>
        <dbReference type="SAM" id="Coils"/>
    </source>
</evidence>
<reference evidence="2 3" key="1">
    <citation type="journal article" date="2015" name="Nature">
        <title>rRNA introns, odd ribosomes, and small enigmatic genomes across a large radiation of phyla.</title>
        <authorList>
            <person name="Brown C.T."/>
            <person name="Hug L.A."/>
            <person name="Thomas B.C."/>
            <person name="Sharon I."/>
            <person name="Castelle C.J."/>
            <person name="Singh A."/>
            <person name="Wilkins M.J."/>
            <person name="Williams K.H."/>
            <person name="Banfield J.F."/>
        </authorList>
    </citation>
    <scope>NUCLEOTIDE SEQUENCE [LARGE SCALE GENOMIC DNA]</scope>
</reference>
<dbReference type="EMBL" id="LBTX01000002">
    <property type="protein sequence ID" value="KKQ50734.1"/>
    <property type="molecule type" value="Genomic_DNA"/>
</dbReference>
<comment type="caution">
    <text evidence="2">The sequence shown here is derived from an EMBL/GenBank/DDBJ whole genome shotgun (WGS) entry which is preliminary data.</text>
</comment>
<evidence type="ECO:0008006" key="4">
    <source>
        <dbReference type="Google" id="ProtNLM"/>
    </source>
</evidence>
<organism evidence="2 3">
    <name type="scientific">Candidatus Shapirobacteria bacterium GW2011_GWE1_38_10</name>
    <dbReference type="NCBI Taxonomy" id="1618488"/>
    <lineage>
        <taxon>Bacteria</taxon>
        <taxon>Candidatus Shapironibacteriota</taxon>
    </lineage>
</organism>
<proteinExistence type="predicted"/>
<keyword evidence="1" id="KW-0175">Coiled coil</keyword>
<dbReference type="AlphaFoldDB" id="A0A0G0KNI4"/>
<sequence>MTLDELQVLKDQLVKDSSTLSSQIKLISIQIAQTQQKIKQTTISIATLKNNIVNLTGKIGNLDISLNDLSAAYLEQISLNYKLQKKIPIFNLIISGNLNDYLERYKYVSLIQKNSQDALVNLETTRIALDQEKQDKAQKQKELEKLEIQLAKQQKDLNSQNNIKNQLLQTTQKQLNEVLSQLSALRNFSSAYGSSCLDSVPGAGSDGNFYSQRDPRWCNQTIGYSSDSIGAVGCYISSIAMTFKKLGSDISPSAYAAIPSNFQYNSAYARVPSPPSGYVYKQVSYSSAVIDEELKAGRYVIAQLSMRTVSGMHFVVIISGSDGNYKIHDPWFGADKNFNERYSSSSVLSLRLITK</sequence>
<accession>A0A0G0KNI4</accession>
<name>A0A0G0KNI4_9BACT</name>